<dbReference type="AlphaFoldDB" id="A0A918X9R3"/>
<accession>A0A918X9R3</accession>
<sequence length="64" mass="6717">MIHVDEDRIPDMLTQFEGFDGERSVAVPENAPAPASGLEAVVAEGAAAVAYIAEDGERYVAGLQ</sequence>
<comment type="caution">
    <text evidence="1">The sequence shown here is derived from an EMBL/GenBank/DDBJ whole genome shotgun (WGS) entry which is preliminary data.</text>
</comment>
<protein>
    <submittedName>
        <fullName evidence="1">Uncharacterized protein</fullName>
    </submittedName>
</protein>
<name>A0A918X9R3_9ACTN</name>
<gene>
    <name evidence="1" type="ORF">GCM10007147_10420</name>
</gene>
<reference evidence="1 2" key="1">
    <citation type="journal article" date="2014" name="Int. J. Syst. Evol. Microbiol.">
        <title>Complete genome sequence of Corynebacterium casei LMG S-19264T (=DSM 44701T), isolated from a smear-ripened cheese.</title>
        <authorList>
            <consortium name="US DOE Joint Genome Institute (JGI-PGF)"/>
            <person name="Walter F."/>
            <person name="Albersmeier A."/>
            <person name="Kalinowski J."/>
            <person name="Ruckert C."/>
        </authorList>
    </citation>
    <scope>NUCLEOTIDE SEQUENCE [LARGE SCALE GENOMIC DNA]</scope>
    <source>
        <strain evidence="1 2">KCTC 19473</strain>
    </source>
</reference>
<dbReference type="EMBL" id="BMXL01000003">
    <property type="protein sequence ID" value="GHD19312.1"/>
    <property type="molecule type" value="Genomic_DNA"/>
</dbReference>
<evidence type="ECO:0000313" key="2">
    <source>
        <dbReference type="Proteomes" id="UP000654947"/>
    </source>
</evidence>
<keyword evidence="2" id="KW-1185">Reference proteome</keyword>
<organism evidence="1 2">
    <name type="scientific">Nocardiopsis kunsanensis</name>
    <dbReference type="NCBI Taxonomy" id="141693"/>
    <lineage>
        <taxon>Bacteria</taxon>
        <taxon>Bacillati</taxon>
        <taxon>Actinomycetota</taxon>
        <taxon>Actinomycetes</taxon>
        <taxon>Streptosporangiales</taxon>
        <taxon>Nocardiopsidaceae</taxon>
        <taxon>Nocardiopsis</taxon>
    </lineage>
</organism>
<evidence type="ECO:0000313" key="1">
    <source>
        <dbReference type="EMBL" id="GHD19312.1"/>
    </source>
</evidence>
<dbReference type="Proteomes" id="UP000654947">
    <property type="component" value="Unassembled WGS sequence"/>
</dbReference>
<proteinExistence type="predicted"/>
<dbReference type="RefSeq" id="WP_017574276.1">
    <property type="nucleotide sequence ID" value="NZ_BMXL01000003.1"/>
</dbReference>